<dbReference type="EMBL" id="BONY01000067">
    <property type="protein sequence ID" value="GIH09395.1"/>
    <property type="molecule type" value="Genomic_DNA"/>
</dbReference>
<accession>A0A8J3QGP2</accession>
<dbReference type="AlphaFoldDB" id="A0A8J3QGP2"/>
<organism evidence="2 3">
    <name type="scientific">Rhizocola hellebori</name>
    <dbReference type="NCBI Taxonomy" id="1392758"/>
    <lineage>
        <taxon>Bacteria</taxon>
        <taxon>Bacillati</taxon>
        <taxon>Actinomycetota</taxon>
        <taxon>Actinomycetes</taxon>
        <taxon>Micromonosporales</taxon>
        <taxon>Micromonosporaceae</taxon>
        <taxon>Rhizocola</taxon>
    </lineage>
</organism>
<evidence type="ECO:0000256" key="1">
    <source>
        <dbReference type="SAM" id="MobiDB-lite"/>
    </source>
</evidence>
<feature type="compositionally biased region" description="Basic residues" evidence="1">
    <location>
        <begin position="349"/>
        <end position="358"/>
    </location>
</feature>
<evidence type="ECO:0000313" key="2">
    <source>
        <dbReference type="EMBL" id="GIH09395.1"/>
    </source>
</evidence>
<gene>
    <name evidence="2" type="ORF">Rhe02_74620</name>
</gene>
<sequence length="358" mass="39163">MSSPDDVDAELRRWAADPKFPHPEAAQHAMRFRATGDVAALVALHDDPHPCGTTDILFAMASSKRTWLNWVPMPSEAISNIANEVGGRRAQGENLQLTGLGLSAAEPASAITACRRITGPLDIGIAEFPAPDIRLPLRPGRHQIWQYEGTEPIPTVPAPSSAAVAVLHEVGKEPWPSLLSGYLQAAPLGDLSLPDLLGLLAHLPGPPDLPRWQLLAKSTPTYWFRLLQPWVCLGILHHAPHEPWPTSTRRSVLIDLAFGIEDWTSDAALFALVTASYRDPDIRPEVRSLVRSRLDAAVAANRLVTIETSLAHLMLVTPGCTPEDRAVATAALARAEEDDEEEPVPPPSQKRRWWQRRG</sequence>
<dbReference type="RefSeq" id="WP_203913130.1">
    <property type="nucleotide sequence ID" value="NZ_BONY01000067.1"/>
</dbReference>
<protein>
    <submittedName>
        <fullName evidence="2">Uncharacterized protein</fullName>
    </submittedName>
</protein>
<comment type="caution">
    <text evidence="2">The sequence shown here is derived from an EMBL/GenBank/DDBJ whole genome shotgun (WGS) entry which is preliminary data.</text>
</comment>
<feature type="region of interest" description="Disordered" evidence="1">
    <location>
        <begin position="331"/>
        <end position="358"/>
    </location>
</feature>
<reference evidence="2" key="1">
    <citation type="submission" date="2021-01" db="EMBL/GenBank/DDBJ databases">
        <title>Whole genome shotgun sequence of Rhizocola hellebori NBRC 109834.</title>
        <authorList>
            <person name="Komaki H."/>
            <person name="Tamura T."/>
        </authorList>
    </citation>
    <scope>NUCLEOTIDE SEQUENCE</scope>
    <source>
        <strain evidence="2">NBRC 109834</strain>
    </source>
</reference>
<name>A0A8J3QGP2_9ACTN</name>
<evidence type="ECO:0000313" key="3">
    <source>
        <dbReference type="Proteomes" id="UP000612899"/>
    </source>
</evidence>
<keyword evidence="3" id="KW-1185">Reference proteome</keyword>
<dbReference type="Proteomes" id="UP000612899">
    <property type="component" value="Unassembled WGS sequence"/>
</dbReference>
<proteinExistence type="predicted"/>